<evidence type="ECO:0000313" key="3">
    <source>
        <dbReference type="EMBL" id="PWQ93540.1"/>
    </source>
</evidence>
<dbReference type="InterPro" id="IPR029058">
    <property type="entry name" value="AB_hydrolase_fold"/>
</dbReference>
<dbReference type="InterPro" id="IPR018712">
    <property type="entry name" value="Tle1-like_cat"/>
</dbReference>
<dbReference type="PANTHER" id="PTHR33840">
    <property type="match status" value="1"/>
</dbReference>
<evidence type="ECO:0000259" key="2">
    <source>
        <dbReference type="Pfam" id="PF09994"/>
    </source>
</evidence>
<sequence length="225" mass="25138">MVKYFTTLLLSVFMSSAFAADTVVYGFDDTGKNIKFGQKTNVFHFIEQYKKSNKNGKAFYAAGVGSSYEGGNFNPLNYAGKMTGVGGRKIVNDMYDELVKNYKNDHKGIVLIGYSRGAALAREFAHIIDERGDPLEYQEGQEPQGKAPTIIFMGLFDTVYSFGLAAGKIDLGYHKTVPSNVLAVAHATAQLEKRNIFDLWSIHTNEEHLNKTTCCTQYQWLQKRA</sequence>
<dbReference type="AlphaFoldDB" id="A0A317CAZ5"/>
<dbReference type="RefSeq" id="WP_109825431.1">
    <property type="nucleotide sequence ID" value="NZ_QGKL01000042.1"/>
</dbReference>
<feature type="domain" description="T6SS Phospholipase effector Tle1-like catalytic" evidence="2">
    <location>
        <begin position="25"/>
        <end position="132"/>
    </location>
</feature>
<dbReference type="Pfam" id="PF09994">
    <property type="entry name" value="T6SS_Tle1-like_cat"/>
    <property type="match status" value="1"/>
</dbReference>
<evidence type="ECO:0000313" key="4">
    <source>
        <dbReference type="Proteomes" id="UP000245506"/>
    </source>
</evidence>
<dbReference type="EMBL" id="QGKL01000042">
    <property type="protein sequence ID" value="PWQ93540.1"/>
    <property type="molecule type" value="Genomic_DNA"/>
</dbReference>
<accession>A0A317CAZ5</accession>
<feature type="signal peptide" evidence="1">
    <location>
        <begin position="1"/>
        <end position="19"/>
    </location>
</feature>
<dbReference type="Proteomes" id="UP000245506">
    <property type="component" value="Unassembled WGS sequence"/>
</dbReference>
<keyword evidence="4" id="KW-1185">Reference proteome</keyword>
<dbReference type="OrthoDB" id="4378831at2"/>
<dbReference type="SUPFAM" id="SSF53474">
    <property type="entry name" value="alpha/beta-Hydrolases"/>
    <property type="match status" value="1"/>
</dbReference>
<dbReference type="PANTHER" id="PTHR33840:SF1">
    <property type="entry name" value="TLE1 PHOSPHOLIPASE DOMAIN-CONTAINING PROTEIN"/>
    <property type="match status" value="1"/>
</dbReference>
<reference evidence="3 4" key="1">
    <citation type="submission" date="2018-05" db="EMBL/GenBank/DDBJ databases">
        <title>Leucothrix arctica sp. nov., isolated from Arctic seawater.</title>
        <authorList>
            <person name="Choi A."/>
            <person name="Baek K."/>
        </authorList>
    </citation>
    <scope>NUCLEOTIDE SEQUENCE [LARGE SCALE GENOMIC DNA]</scope>
    <source>
        <strain evidence="3 4">IMCC9719</strain>
    </source>
</reference>
<proteinExistence type="predicted"/>
<comment type="caution">
    <text evidence="3">The sequence shown here is derived from an EMBL/GenBank/DDBJ whole genome shotgun (WGS) entry which is preliminary data.</text>
</comment>
<gene>
    <name evidence="3" type="ORF">DKT75_18140</name>
</gene>
<keyword evidence="1" id="KW-0732">Signal</keyword>
<organism evidence="3 4">
    <name type="scientific">Leucothrix arctica</name>
    <dbReference type="NCBI Taxonomy" id="1481894"/>
    <lineage>
        <taxon>Bacteria</taxon>
        <taxon>Pseudomonadati</taxon>
        <taxon>Pseudomonadota</taxon>
        <taxon>Gammaproteobacteria</taxon>
        <taxon>Thiotrichales</taxon>
        <taxon>Thiotrichaceae</taxon>
        <taxon>Leucothrix</taxon>
    </lineage>
</organism>
<feature type="chain" id="PRO_5016366189" description="T6SS Phospholipase effector Tle1-like catalytic domain-containing protein" evidence="1">
    <location>
        <begin position="20"/>
        <end position="225"/>
    </location>
</feature>
<evidence type="ECO:0000256" key="1">
    <source>
        <dbReference type="SAM" id="SignalP"/>
    </source>
</evidence>
<protein>
    <recommendedName>
        <fullName evidence="2">T6SS Phospholipase effector Tle1-like catalytic domain-containing protein</fullName>
    </recommendedName>
</protein>
<name>A0A317CAZ5_9GAMM</name>